<dbReference type="EMBL" id="CAJSTJ010000111">
    <property type="protein sequence ID" value="CAG7557086.1"/>
    <property type="molecule type" value="Genomic_DNA"/>
</dbReference>
<reference evidence="2" key="1">
    <citation type="submission" date="2021-05" db="EMBL/GenBank/DDBJ databases">
        <authorList>
            <person name="Khan N."/>
        </authorList>
    </citation>
    <scope>NUCLEOTIDE SEQUENCE</scope>
</reference>
<feature type="transmembrane region" description="Helical" evidence="1">
    <location>
        <begin position="501"/>
        <end position="520"/>
    </location>
</feature>
<name>A0A8J2ILR2_FUSEQ</name>
<dbReference type="Proteomes" id="UP000693738">
    <property type="component" value="Unassembled WGS sequence"/>
</dbReference>
<accession>A0A8J2ILR2</accession>
<keyword evidence="1" id="KW-0472">Membrane</keyword>
<keyword evidence="1" id="KW-1133">Transmembrane helix</keyword>
<organism evidence="2 3">
    <name type="scientific">Fusarium equiseti</name>
    <name type="common">Fusarium scirpi</name>
    <dbReference type="NCBI Taxonomy" id="61235"/>
    <lineage>
        <taxon>Eukaryota</taxon>
        <taxon>Fungi</taxon>
        <taxon>Dikarya</taxon>
        <taxon>Ascomycota</taxon>
        <taxon>Pezizomycotina</taxon>
        <taxon>Sordariomycetes</taxon>
        <taxon>Hypocreomycetidae</taxon>
        <taxon>Hypocreales</taxon>
        <taxon>Nectriaceae</taxon>
        <taxon>Fusarium</taxon>
        <taxon>Fusarium incarnatum-equiseti species complex</taxon>
    </lineage>
</organism>
<dbReference type="AlphaFoldDB" id="A0A8J2ILR2"/>
<comment type="caution">
    <text evidence="2">The sequence shown here is derived from an EMBL/GenBank/DDBJ whole genome shotgun (WGS) entry which is preliminary data.</text>
</comment>
<gene>
    <name evidence="2" type="ORF">FEQUK3_LOCUS2831</name>
</gene>
<protein>
    <recommendedName>
        <fullName evidence="4">DNA2/NAM7 helicase-like C-terminal domain-containing protein</fullName>
    </recommendedName>
</protein>
<evidence type="ECO:0000313" key="3">
    <source>
        <dbReference type="Proteomes" id="UP000693738"/>
    </source>
</evidence>
<evidence type="ECO:0000256" key="1">
    <source>
        <dbReference type="SAM" id="Phobius"/>
    </source>
</evidence>
<keyword evidence="1" id="KW-0812">Transmembrane</keyword>
<evidence type="ECO:0008006" key="4">
    <source>
        <dbReference type="Google" id="ProtNLM"/>
    </source>
</evidence>
<sequence>MLHLSCYAHGIGVDSKRLAHLTVFVKDVIQASANEHPNPETSLAEYCAEAKTFGDISTVLSVTTKAAFLRIAQGTSHMLIDISRGERPLSQLKLLQENVYPTGSSTEESSLEITLVLSPEQHDYAVRFVKIINDRKEKKIQSDPLAPYFLHAPDARTLTVGQAPAPGSEGFPTNHLLHNISRLLWEQTIQERKTAGLAEQAFRAVVVRTPHVNKNMLVVKVGGREDLYPQSGDPCQVSIEGTTFPKSSDEHDIAASAVYKALKDAEPQYDRLVYFNKNCEYVVVDPSPDAGSNNASDHTFRGHCVDCIDLGIPRGYRTMIITHPKIEGAPAPKVGLPYTTLRNEETIAQYVERVDEHELVEVTIKTAISQKTIKTQSFAMNTVGDILRIGSQSSQASVTLSQPRQVPVTSRMTIIPSHWQILVLGVDETSGSPFIANKNRICVGITRRIGALFVIGDVKTAPEVMTAVDKKKNSLRKSDDLESESVKSDVFWMMLNWFRQAWGGLIQTLGVLMTLLVWSLNQRTSIAKTISNEGYLSILLQTLGQIFQPRT</sequence>
<proteinExistence type="predicted"/>
<evidence type="ECO:0000313" key="2">
    <source>
        <dbReference type="EMBL" id="CAG7557086.1"/>
    </source>
</evidence>